<gene>
    <name evidence="1" type="ORF">A6122_1413</name>
</gene>
<evidence type="ECO:0000313" key="1">
    <source>
        <dbReference type="EMBL" id="AND16550.1"/>
    </source>
</evidence>
<dbReference type="STRING" id="33888.A6122_1413"/>
<dbReference type="Proteomes" id="UP000077071">
    <property type="component" value="Chromosome"/>
</dbReference>
<dbReference type="InterPro" id="IPR039498">
    <property type="entry name" value="NTP_transf_5"/>
</dbReference>
<reference evidence="1 2" key="1">
    <citation type="submission" date="2016-05" db="EMBL/GenBank/DDBJ databases">
        <title>Complete genome sequence of Rathayibacter tritici NCPPB 1953.</title>
        <authorList>
            <person name="Park J."/>
            <person name="Lee H.-H."/>
            <person name="Lee S.-W."/>
            <person name="Seo Y.-S."/>
        </authorList>
    </citation>
    <scope>NUCLEOTIDE SEQUENCE [LARGE SCALE GENOMIC DNA]</scope>
    <source>
        <strain evidence="1 2">NCPPB 1953</strain>
    </source>
</reference>
<dbReference type="Pfam" id="PF14907">
    <property type="entry name" value="NTP_transf_5"/>
    <property type="match status" value="1"/>
</dbReference>
<organism evidence="1 2">
    <name type="scientific">Rathayibacter tritici</name>
    <dbReference type="NCBI Taxonomy" id="33888"/>
    <lineage>
        <taxon>Bacteria</taxon>
        <taxon>Bacillati</taxon>
        <taxon>Actinomycetota</taxon>
        <taxon>Actinomycetes</taxon>
        <taxon>Micrococcales</taxon>
        <taxon>Microbacteriaceae</taxon>
        <taxon>Rathayibacter</taxon>
    </lineage>
</organism>
<accession>A0A160KS74</accession>
<dbReference type="EMBL" id="CP015515">
    <property type="protein sequence ID" value="AND16550.1"/>
    <property type="molecule type" value="Genomic_DNA"/>
</dbReference>
<dbReference type="RefSeq" id="WP_068253293.1">
    <property type="nucleotide sequence ID" value="NZ_CP015515.1"/>
</dbReference>
<dbReference type="AlphaFoldDB" id="A0A160KS74"/>
<name>A0A160KS74_9MICO</name>
<keyword evidence="2" id="KW-1185">Reference proteome</keyword>
<sequence length="297" mass="32769">MIGRLRTDDAILLGHALVGRIARDRGIRCLSVKGPVLEQQQLRDPYRSSDVDALVEPARCADLLAELRVRGWRERPGMSAPRILPLHSVTLLHDQWPCDIDVHHAFPGFLAPSDTVFDELWARRLPAELAAAAVLVADPVANSAVLALHALRHPAAARGRRELDGLVQRWGSGRADLSIDALLRLADATDATATLAPFLTRLGVPSVSPPRNVEAYADWVLHASNAHRGRTLAWVRAFRSTPLHRRHRLLAEALWPAEDGFRAEHPEVGPSTSALRRARLTRLLTGLSRLPRALLSR</sequence>
<evidence type="ECO:0000313" key="2">
    <source>
        <dbReference type="Proteomes" id="UP000077071"/>
    </source>
</evidence>
<dbReference type="PATRIC" id="fig|33888.3.peg.1554"/>
<dbReference type="KEGG" id="rtn:A6122_1413"/>
<evidence type="ECO:0008006" key="3">
    <source>
        <dbReference type="Google" id="ProtNLM"/>
    </source>
</evidence>
<dbReference type="OrthoDB" id="3782133at2"/>
<protein>
    <recommendedName>
        <fullName evidence="3">Nucleotidyltransferase family protein</fullName>
    </recommendedName>
</protein>
<proteinExistence type="predicted"/>